<comment type="caution">
    <text evidence="5">The sequence shown here is derived from an EMBL/GenBank/DDBJ whole genome shotgun (WGS) entry which is preliminary data.</text>
</comment>
<feature type="coiled-coil region" evidence="4">
    <location>
        <begin position="49"/>
        <end position="76"/>
    </location>
</feature>
<keyword evidence="4" id="KW-0175">Coiled coil</keyword>
<dbReference type="InterPro" id="IPR007394">
    <property type="entry name" value="UPF0122"/>
</dbReference>
<evidence type="ECO:0000313" key="6">
    <source>
        <dbReference type="Proteomes" id="UP000619101"/>
    </source>
</evidence>
<dbReference type="PANTHER" id="PTHR40083">
    <property type="entry name" value="UPF0122 PROTEIN CBO2450/CLC_2298"/>
    <property type="match status" value="1"/>
</dbReference>
<dbReference type="InterPro" id="IPR036388">
    <property type="entry name" value="WH-like_DNA-bd_sf"/>
</dbReference>
<dbReference type="NCBIfam" id="NF001070">
    <property type="entry name" value="PRK00118.1-6"/>
    <property type="match status" value="1"/>
</dbReference>
<dbReference type="Gene3D" id="1.10.10.10">
    <property type="entry name" value="Winged helix-like DNA-binding domain superfamily/Winged helix DNA-binding domain"/>
    <property type="match status" value="1"/>
</dbReference>
<comment type="similarity">
    <text evidence="1 3">Belongs to the UPF0122 family.</text>
</comment>
<dbReference type="EMBL" id="JACSPZ010000001">
    <property type="protein sequence ID" value="MBD8035457.1"/>
    <property type="molecule type" value="Genomic_DNA"/>
</dbReference>
<dbReference type="NCBIfam" id="NF045758">
    <property type="entry name" value="YlxM"/>
    <property type="match status" value="1"/>
</dbReference>
<reference evidence="5 6" key="1">
    <citation type="submission" date="2020-08" db="EMBL/GenBank/DDBJ databases">
        <title>A Genomic Blueprint of the Chicken Gut Microbiome.</title>
        <authorList>
            <person name="Gilroy R."/>
            <person name="Ravi A."/>
            <person name="Getino M."/>
            <person name="Pursley I."/>
            <person name="Horton D.L."/>
            <person name="Alikhan N.-F."/>
            <person name="Baker D."/>
            <person name="Gharbi K."/>
            <person name="Hall N."/>
            <person name="Watson M."/>
            <person name="Adriaenssens E.M."/>
            <person name="Foster-Nyarko E."/>
            <person name="Jarju S."/>
            <person name="Secka A."/>
            <person name="Antonio M."/>
            <person name="Oren A."/>
            <person name="Chaudhuri R."/>
            <person name="La Ragione R.M."/>
            <person name="Hildebrand F."/>
            <person name="Pallen M.J."/>
        </authorList>
    </citation>
    <scope>NUCLEOTIDE SEQUENCE [LARGE SCALE GENOMIC DNA]</scope>
    <source>
        <strain evidence="5 6">A46</strain>
    </source>
</reference>
<keyword evidence="6" id="KW-1185">Reference proteome</keyword>
<evidence type="ECO:0000256" key="4">
    <source>
        <dbReference type="SAM" id="Coils"/>
    </source>
</evidence>
<dbReference type="HAMAP" id="MF_00245">
    <property type="entry name" value="UPF0122"/>
    <property type="match status" value="1"/>
</dbReference>
<comment type="function">
    <text evidence="2 3">Might take part in the signal recognition particle (SRP) pathway. This is inferred from the conservation of its genetic proximity to ftsY/ffh. May be a regulatory protein.</text>
</comment>
<name>A0ABR8XU44_9BACL</name>
<dbReference type="PANTHER" id="PTHR40083:SF1">
    <property type="entry name" value="UPF0122 PROTEIN YLXM"/>
    <property type="match status" value="1"/>
</dbReference>
<dbReference type="InterPro" id="IPR013324">
    <property type="entry name" value="RNA_pol_sigma_r3/r4-like"/>
</dbReference>
<evidence type="ECO:0000256" key="2">
    <source>
        <dbReference type="ARBA" id="ARBA00024764"/>
    </source>
</evidence>
<accession>A0ABR8XU44</accession>
<dbReference type="Pfam" id="PF04297">
    <property type="entry name" value="UPF0122"/>
    <property type="match status" value="1"/>
</dbReference>
<dbReference type="NCBIfam" id="NF001068">
    <property type="entry name" value="PRK00118.1-4"/>
    <property type="match status" value="1"/>
</dbReference>
<evidence type="ECO:0000256" key="3">
    <source>
        <dbReference type="HAMAP-Rule" id="MF_00245"/>
    </source>
</evidence>
<gene>
    <name evidence="5" type="ORF">H9635_01815</name>
</gene>
<dbReference type="GO" id="GO:0003677">
    <property type="term" value="F:DNA binding"/>
    <property type="evidence" value="ECO:0007669"/>
    <property type="project" value="UniProtKB-KW"/>
</dbReference>
<evidence type="ECO:0000313" key="5">
    <source>
        <dbReference type="EMBL" id="MBD8035457.1"/>
    </source>
</evidence>
<dbReference type="NCBIfam" id="NF001072">
    <property type="entry name" value="PRK00118.2-2"/>
    <property type="match status" value="1"/>
</dbReference>
<dbReference type="InterPro" id="IPR054831">
    <property type="entry name" value="UPF0122_fam_protein"/>
</dbReference>
<keyword evidence="5" id="KW-0238">DNA-binding</keyword>
<dbReference type="SUPFAM" id="SSF88659">
    <property type="entry name" value="Sigma3 and sigma4 domains of RNA polymerase sigma factors"/>
    <property type="match status" value="1"/>
</dbReference>
<protein>
    <recommendedName>
        <fullName evidence="3">UPF0122 protein H9635_01815</fullName>
    </recommendedName>
</protein>
<evidence type="ECO:0000256" key="1">
    <source>
        <dbReference type="ARBA" id="ARBA00008720"/>
    </source>
</evidence>
<dbReference type="Proteomes" id="UP000619101">
    <property type="component" value="Unassembled WGS sequence"/>
</dbReference>
<dbReference type="RefSeq" id="WP_191698434.1">
    <property type="nucleotide sequence ID" value="NZ_JACSPZ010000001.1"/>
</dbReference>
<sequence length="111" mass="13273">MLLEKTTRMNFLFDFYQALLTDKQRSYMELYYLDDHSLGEIAESYNISRQAVYDNIRRTEAMLEEYEDKLNLFEKFQQRQQVLKQLTDAIQDEASTIEAKLALVEQLKESD</sequence>
<proteinExistence type="inferred from homology"/>
<organism evidence="5 6">
    <name type="scientific">Solibacillus faecavium</name>
    <dbReference type="NCBI Taxonomy" id="2762221"/>
    <lineage>
        <taxon>Bacteria</taxon>
        <taxon>Bacillati</taxon>
        <taxon>Bacillota</taxon>
        <taxon>Bacilli</taxon>
        <taxon>Bacillales</taxon>
        <taxon>Caryophanaceae</taxon>
        <taxon>Solibacillus</taxon>
    </lineage>
</organism>